<evidence type="ECO:0000259" key="14">
    <source>
        <dbReference type="Pfam" id="PF01210"/>
    </source>
</evidence>
<dbReference type="RefSeq" id="WP_031575497.1">
    <property type="nucleotide sequence ID" value="NZ_FNDZ01000003.1"/>
</dbReference>
<keyword evidence="8 9" id="KW-1208">Phospholipid metabolism</keyword>
<keyword evidence="2 9" id="KW-0444">Lipid biosynthesis</keyword>
<dbReference type="GO" id="GO:0141153">
    <property type="term" value="F:glycerol-3-phosphate dehydrogenase (NADP+) activity"/>
    <property type="evidence" value="ECO:0007669"/>
    <property type="project" value="RHEA"/>
</dbReference>
<name>A0A1G8LDY3_9CLOT</name>
<dbReference type="UniPathway" id="UPA00940"/>
<feature type="active site" description="Proton acceptor" evidence="9 10">
    <location>
        <position position="185"/>
    </location>
</feature>
<comment type="subcellular location">
    <subcellularLocation>
        <location evidence="9">Cytoplasm</location>
    </subcellularLocation>
</comment>
<comment type="pathway">
    <text evidence="9">Membrane lipid metabolism; glycerophospholipid metabolism.</text>
</comment>
<sequence>MKITVLGCGRWGSFIAWYLDRKGHEVSLYGRESSRNMARFLETRENGLLTLPESMTLTTDLSKTREAEVVIISVNAQGLRNLMEELSAYELKNKTYVLCMKGMEISTGKRLTEVMEEFTDDGSRTAVWLGPGHVQEFYRGIPNCMVIDAKEEETKDLLIQAFSSDLIRFYYGNDLIGNEIGGATKNIIGIAAGMLDGLGLSSLKGALMSRGTREISRLMEAMGGNAISAYGLCHLGDYEATVFSKYSHNRMFGELFVKKENYESLAEGYYTVKAIMKLSKTYHVDLPICSAVYDVLFEGKDPKKSLNRLFVRSLKEEF</sequence>
<protein>
    <recommendedName>
        <fullName evidence="9">Glycerol-3-phosphate dehydrogenase [NAD(P)+]</fullName>
        <ecNumber evidence="9">1.1.1.94</ecNumber>
    </recommendedName>
    <alternativeName>
        <fullName evidence="9">NAD(P)(+)-dependent glycerol-3-phosphate dehydrogenase</fullName>
    </alternativeName>
    <alternativeName>
        <fullName evidence="9">NAD(P)H-dependent dihydroxyacetone-phosphate reductase</fullName>
    </alternativeName>
</protein>
<evidence type="ECO:0000313" key="16">
    <source>
        <dbReference type="EMBL" id="SDI53793.1"/>
    </source>
</evidence>
<comment type="catalytic activity">
    <reaction evidence="9">
        <text>sn-glycerol 3-phosphate + NAD(+) = dihydroxyacetone phosphate + NADH + H(+)</text>
        <dbReference type="Rhea" id="RHEA:11092"/>
        <dbReference type="ChEBI" id="CHEBI:15378"/>
        <dbReference type="ChEBI" id="CHEBI:57540"/>
        <dbReference type="ChEBI" id="CHEBI:57597"/>
        <dbReference type="ChEBI" id="CHEBI:57642"/>
        <dbReference type="ChEBI" id="CHEBI:57945"/>
        <dbReference type="EC" id="1.1.1.94"/>
    </reaction>
</comment>
<dbReference type="PROSITE" id="PS00957">
    <property type="entry name" value="NAD_G3PDH"/>
    <property type="match status" value="1"/>
</dbReference>
<evidence type="ECO:0000256" key="11">
    <source>
        <dbReference type="PIRSR" id="PIRSR000114-3"/>
    </source>
</evidence>
<keyword evidence="6 9" id="KW-0443">Lipid metabolism</keyword>
<evidence type="ECO:0000313" key="17">
    <source>
        <dbReference type="Proteomes" id="UP000183255"/>
    </source>
</evidence>
<dbReference type="GO" id="GO:0046168">
    <property type="term" value="P:glycerol-3-phosphate catabolic process"/>
    <property type="evidence" value="ECO:0007669"/>
    <property type="project" value="InterPro"/>
</dbReference>
<organism evidence="16 17">
    <name type="scientific">Proteiniclasticum ruminis</name>
    <dbReference type="NCBI Taxonomy" id="398199"/>
    <lineage>
        <taxon>Bacteria</taxon>
        <taxon>Bacillati</taxon>
        <taxon>Bacillota</taxon>
        <taxon>Clostridia</taxon>
        <taxon>Eubacteriales</taxon>
        <taxon>Clostridiaceae</taxon>
        <taxon>Proteiniclasticum</taxon>
    </lineage>
</organism>
<feature type="binding site" evidence="9">
    <location>
        <position position="185"/>
    </location>
    <ligand>
        <name>sn-glycerol 3-phosphate</name>
        <dbReference type="ChEBI" id="CHEBI:57597"/>
    </ligand>
</feature>
<dbReference type="Proteomes" id="UP000183255">
    <property type="component" value="Unassembled WGS sequence"/>
</dbReference>
<dbReference type="GO" id="GO:0008654">
    <property type="term" value="P:phospholipid biosynthetic process"/>
    <property type="evidence" value="ECO:0007669"/>
    <property type="project" value="UniProtKB-KW"/>
</dbReference>
<feature type="binding site" evidence="11">
    <location>
        <begin position="7"/>
        <end position="12"/>
    </location>
    <ligand>
        <name>NAD(+)</name>
        <dbReference type="ChEBI" id="CHEBI:57540"/>
    </ligand>
</feature>
<dbReference type="InterPro" id="IPR006109">
    <property type="entry name" value="G3P_DH_NAD-dep_C"/>
</dbReference>
<keyword evidence="9" id="KW-0963">Cytoplasm</keyword>
<dbReference type="PRINTS" id="PR00077">
    <property type="entry name" value="GPDHDRGNASE"/>
</dbReference>
<dbReference type="HAMAP" id="MF_00394">
    <property type="entry name" value="NAD_Glyc3P_dehydrog"/>
    <property type="match status" value="1"/>
</dbReference>
<dbReference type="InterPro" id="IPR013328">
    <property type="entry name" value="6PGD_dom2"/>
</dbReference>
<feature type="domain" description="Glycerol-3-phosphate dehydrogenase NAD-dependent N-terminal" evidence="14">
    <location>
        <begin position="2"/>
        <end position="153"/>
    </location>
</feature>
<dbReference type="InterPro" id="IPR036291">
    <property type="entry name" value="NAD(P)-bd_dom_sf"/>
</dbReference>
<keyword evidence="9" id="KW-0547">Nucleotide-binding</keyword>
<keyword evidence="3 9" id="KW-0521">NADP</keyword>
<gene>
    <name evidence="9" type="primary">gpsA</name>
    <name evidence="16" type="ORF">SAMN05421804_10354</name>
</gene>
<dbReference type="GO" id="GO:0006650">
    <property type="term" value="P:glycerophospholipid metabolic process"/>
    <property type="evidence" value="ECO:0007669"/>
    <property type="project" value="UniProtKB-UniRule"/>
</dbReference>
<accession>A0A1G8LDY3</accession>
<evidence type="ECO:0000256" key="2">
    <source>
        <dbReference type="ARBA" id="ARBA00022516"/>
    </source>
</evidence>
<dbReference type="NCBIfam" id="NF000940">
    <property type="entry name" value="PRK00094.1-2"/>
    <property type="match status" value="1"/>
</dbReference>
<dbReference type="InterPro" id="IPR008927">
    <property type="entry name" value="6-PGluconate_DH-like_C_sf"/>
</dbReference>
<evidence type="ECO:0000259" key="15">
    <source>
        <dbReference type="Pfam" id="PF07479"/>
    </source>
</evidence>
<evidence type="ECO:0000256" key="8">
    <source>
        <dbReference type="ARBA" id="ARBA00023264"/>
    </source>
</evidence>
<dbReference type="Gene3D" id="3.40.50.720">
    <property type="entry name" value="NAD(P)-binding Rossmann-like Domain"/>
    <property type="match status" value="1"/>
</dbReference>
<keyword evidence="4 9" id="KW-0560">Oxidoreductase</keyword>
<reference evidence="16 17" key="1">
    <citation type="submission" date="2016-10" db="EMBL/GenBank/DDBJ databases">
        <authorList>
            <person name="de Groot N.N."/>
        </authorList>
    </citation>
    <scope>NUCLEOTIDE SEQUENCE [LARGE SCALE GENOMIC DNA]</scope>
    <source>
        <strain evidence="16 17">CGMCC 1.5058</strain>
    </source>
</reference>
<feature type="binding site" evidence="9">
    <location>
        <position position="31"/>
    </location>
    <ligand>
        <name>NADPH</name>
        <dbReference type="ChEBI" id="CHEBI:57783"/>
    </ligand>
</feature>
<comment type="similarity">
    <text evidence="1 9 12">Belongs to the NAD-dependent glycerol-3-phosphate dehydrogenase family.</text>
</comment>
<dbReference type="GO" id="GO:0141152">
    <property type="term" value="F:glycerol-3-phosphate dehydrogenase (NAD+) activity"/>
    <property type="evidence" value="ECO:0007669"/>
    <property type="project" value="RHEA"/>
</dbReference>
<feature type="binding site" evidence="9">
    <location>
        <position position="101"/>
    </location>
    <ligand>
        <name>NADPH</name>
        <dbReference type="ChEBI" id="CHEBI:57783"/>
    </ligand>
</feature>
<feature type="domain" description="Glycerol-3-phosphate dehydrogenase NAD-dependent C-terminal" evidence="15">
    <location>
        <begin position="174"/>
        <end position="306"/>
    </location>
</feature>
<evidence type="ECO:0000256" key="1">
    <source>
        <dbReference type="ARBA" id="ARBA00011009"/>
    </source>
</evidence>
<feature type="binding site" evidence="9">
    <location>
        <position position="247"/>
    </location>
    <ligand>
        <name>sn-glycerol 3-phosphate</name>
        <dbReference type="ChEBI" id="CHEBI:57597"/>
    </ligand>
</feature>
<feature type="binding site" evidence="9">
    <location>
        <position position="237"/>
    </location>
    <ligand>
        <name>sn-glycerol 3-phosphate</name>
        <dbReference type="ChEBI" id="CHEBI:57597"/>
    </ligand>
</feature>
<dbReference type="PANTHER" id="PTHR11728">
    <property type="entry name" value="GLYCEROL-3-PHOSPHATE DEHYDROGENASE"/>
    <property type="match status" value="1"/>
</dbReference>
<dbReference type="InterPro" id="IPR006168">
    <property type="entry name" value="G3P_DH_NAD-dep"/>
</dbReference>
<evidence type="ECO:0000256" key="4">
    <source>
        <dbReference type="ARBA" id="ARBA00023002"/>
    </source>
</evidence>
<dbReference type="GO" id="GO:0005975">
    <property type="term" value="P:carbohydrate metabolic process"/>
    <property type="evidence" value="ECO:0007669"/>
    <property type="project" value="InterPro"/>
</dbReference>
<feature type="binding site" evidence="9">
    <location>
        <position position="130"/>
    </location>
    <ligand>
        <name>sn-glycerol 3-phosphate</name>
        <dbReference type="ChEBI" id="CHEBI:57597"/>
    </ligand>
</feature>
<evidence type="ECO:0000256" key="12">
    <source>
        <dbReference type="RuleBase" id="RU000437"/>
    </source>
</evidence>
<evidence type="ECO:0000256" key="6">
    <source>
        <dbReference type="ARBA" id="ARBA00023098"/>
    </source>
</evidence>
<dbReference type="PIRSF" id="PIRSF000114">
    <property type="entry name" value="Glycerol-3-P_dh"/>
    <property type="match status" value="1"/>
</dbReference>
<evidence type="ECO:0000256" key="13">
    <source>
        <dbReference type="RuleBase" id="RU000439"/>
    </source>
</evidence>
<dbReference type="GO" id="GO:0051287">
    <property type="term" value="F:NAD binding"/>
    <property type="evidence" value="ECO:0007669"/>
    <property type="project" value="InterPro"/>
</dbReference>
<proteinExistence type="inferred from homology"/>
<evidence type="ECO:0000256" key="9">
    <source>
        <dbReference type="HAMAP-Rule" id="MF_00394"/>
    </source>
</evidence>
<dbReference type="Pfam" id="PF01210">
    <property type="entry name" value="NAD_Gly3P_dh_N"/>
    <property type="match status" value="1"/>
</dbReference>
<comment type="caution">
    <text evidence="9">Lacks conserved residue(s) required for the propagation of feature annotation.</text>
</comment>
<evidence type="ECO:0000256" key="10">
    <source>
        <dbReference type="PIRSR" id="PIRSR000114-1"/>
    </source>
</evidence>
<comment type="catalytic activity">
    <reaction evidence="9 13">
        <text>sn-glycerol 3-phosphate + NADP(+) = dihydroxyacetone phosphate + NADPH + H(+)</text>
        <dbReference type="Rhea" id="RHEA:11096"/>
        <dbReference type="ChEBI" id="CHEBI:15378"/>
        <dbReference type="ChEBI" id="CHEBI:57597"/>
        <dbReference type="ChEBI" id="CHEBI:57642"/>
        <dbReference type="ChEBI" id="CHEBI:57783"/>
        <dbReference type="ChEBI" id="CHEBI:58349"/>
        <dbReference type="EC" id="1.1.1.94"/>
    </reaction>
</comment>
<dbReference type="SUPFAM" id="SSF48179">
    <property type="entry name" value="6-phosphogluconate dehydrogenase C-terminal domain-like"/>
    <property type="match status" value="1"/>
</dbReference>
<evidence type="ECO:0000256" key="5">
    <source>
        <dbReference type="ARBA" id="ARBA00023027"/>
    </source>
</evidence>
<dbReference type="GO" id="GO:0005829">
    <property type="term" value="C:cytosol"/>
    <property type="evidence" value="ECO:0007669"/>
    <property type="project" value="TreeGrafter"/>
</dbReference>
<dbReference type="Gene3D" id="1.10.1040.10">
    <property type="entry name" value="N-(1-d-carboxylethyl)-l-norvaline Dehydrogenase, domain 2"/>
    <property type="match status" value="1"/>
</dbReference>
<dbReference type="AlphaFoldDB" id="A0A1G8LDY3"/>
<feature type="binding site" evidence="9">
    <location>
        <position position="267"/>
    </location>
    <ligand>
        <name>NADPH</name>
        <dbReference type="ChEBI" id="CHEBI:57783"/>
    </ligand>
</feature>
<dbReference type="InterPro" id="IPR011128">
    <property type="entry name" value="G3P_DH_NAD-dep_N"/>
</dbReference>
<keyword evidence="5 9" id="KW-0520">NAD</keyword>
<dbReference type="EC" id="1.1.1.94" evidence="9"/>
<dbReference type="SUPFAM" id="SSF51735">
    <property type="entry name" value="NAD(P)-binding Rossmann-fold domains"/>
    <property type="match status" value="1"/>
</dbReference>
<feature type="binding site" evidence="9">
    <location>
        <position position="101"/>
    </location>
    <ligand>
        <name>sn-glycerol 3-phosphate</name>
        <dbReference type="ChEBI" id="CHEBI:57597"/>
    </ligand>
</feature>
<dbReference type="Pfam" id="PF07479">
    <property type="entry name" value="NAD_Gly3P_dh_C"/>
    <property type="match status" value="1"/>
</dbReference>
<evidence type="ECO:0000256" key="3">
    <source>
        <dbReference type="ARBA" id="ARBA00022857"/>
    </source>
</evidence>
<dbReference type="GO" id="GO:0046167">
    <property type="term" value="P:glycerol-3-phosphate biosynthetic process"/>
    <property type="evidence" value="ECO:0007669"/>
    <property type="project" value="UniProtKB-UniRule"/>
</dbReference>
<feature type="binding site" evidence="9">
    <location>
        <position position="11"/>
    </location>
    <ligand>
        <name>NADPH</name>
        <dbReference type="ChEBI" id="CHEBI:57783"/>
    </ligand>
</feature>
<keyword evidence="7 9" id="KW-0594">Phospholipid biosynthesis</keyword>
<comment type="function">
    <text evidence="9">Catalyzes the reduction of the glycolytic intermediate dihydroxyacetone phosphate (DHAP) to sn-glycerol 3-phosphate (G3P), the key precursor for phospholipid synthesis.</text>
</comment>
<evidence type="ECO:0000256" key="7">
    <source>
        <dbReference type="ARBA" id="ARBA00023209"/>
    </source>
</evidence>
<dbReference type="NCBIfam" id="NF000942">
    <property type="entry name" value="PRK00094.1-4"/>
    <property type="match status" value="1"/>
</dbReference>
<dbReference type="EMBL" id="FNDZ01000003">
    <property type="protein sequence ID" value="SDI53793.1"/>
    <property type="molecule type" value="Genomic_DNA"/>
</dbReference>
<dbReference type="PANTHER" id="PTHR11728:SF1">
    <property type="entry name" value="GLYCEROL-3-PHOSPHATE DEHYDROGENASE [NAD(+)] 2, CHLOROPLASTIC"/>
    <property type="match status" value="1"/>
</dbReference>
<feature type="binding site" evidence="9">
    <location>
        <position position="249"/>
    </location>
    <ligand>
        <name>sn-glycerol 3-phosphate</name>
        <dbReference type="ChEBI" id="CHEBI:57597"/>
    </ligand>
</feature>